<evidence type="ECO:0000256" key="2">
    <source>
        <dbReference type="ARBA" id="ARBA00022801"/>
    </source>
</evidence>
<protein>
    <submittedName>
        <fullName evidence="5">Glycoside hydrolase family 3 C-terminal domain-containing protein</fullName>
    </submittedName>
</protein>
<accession>A0ABY7PYQ7</accession>
<reference evidence="6" key="1">
    <citation type="submission" date="2022-12" db="EMBL/GenBank/DDBJ databases">
        <authorList>
            <person name="Mo P."/>
        </authorList>
    </citation>
    <scope>NUCLEOTIDE SEQUENCE [LARGE SCALE GENOMIC DNA]</scope>
    <source>
        <strain evidence="6">HUAS 3-15</strain>
    </source>
</reference>
<dbReference type="InterPro" id="IPR050288">
    <property type="entry name" value="Cellulose_deg_GH3"/>
</dbReference>
<dbReference type="InterPro" id="IPR026891">
    <property type="entry name" value="Fn3-like"/>
</dbReference>
<dbReference type="RefSeq" id="WP_270141633.1">
    <property type="nucleotide sequence ID" value="NZ_CP115450.1"/>
</dbReference>
<dbReference type="Pfam" id="PF14310">
    <property type="entry name" value="Fn3-like"/>
    <property type="match status" value="1"/>
</dbReference>
<sequence>MTTQTPVDAPVDVHALIAEMTLEEKLSFVHGADDPEKLGQSGYVPGVPRLGIPPLRMTDGPAGVRMKRRTTTALPAPIALSCAFDEELAARYGEFLGHEALAKRQDVLIGPMLNVLRQPYGGRNFELYGEDPLLVTAIGTAVVAGIQSQGVIAMPKHFAANNQEENRMVVDVRVDERTLREIELPAFQSVVEAGAGALMGATNSVNGDFSCQNGPLLTTLLREEWGFEGWVMSDWDAVHDTAAVERGLDQEMPDGKHLGAPLAEAITEGRIDEKVLDRSVARILGQMARFGLLDPAGRPAVERDAERGRALALEVAQAGSVLLHNPRGVLPLSEDRLRDKGLAVIGLAAAVPKTAGVGSALVVPEVASTPLDVLRRRLGEDRVEFRIGEDPAGRPIPESALQPPFREGEVPAGPSTEPNYFYEGRLTIETPGRYRIAVTALGGYAAIDLEGHPRVFAGSSFGDTAGMTLDLEPGSYKLVLSALPVPGNPVKLTLGWVTPQQARTDIEEAAEAARNAEAALVFVYDELAELIDRPELGLPGLQDELVTAVAEANPNTVVVLNTGSSVPMPWQDRVAGVLDVWYPGEMGAEATDALLFGDVNPSGKLTQTFPVDADHTSVSGDPLRYPGADGRVEYSEGLFVGYRWHDQHGDQPLFPFGHGLSYTTFAYEDLELTAGGRTLRVAFTIRNTGARAGREIAQVYLGASPEAGVDQAPRALAGYTSARLEPGESARVEVELAARCFEYWDADARAWTVGAGRRTVQVGASSADVRLTADVLVASSGEVGE</sequence>
<dbReference type="SUPFAM" id="SSF51445">
    <property type="entry name" value="(Trans)glycosidases"/>
    <property type="match status" value="1"/>
</dbReference>
<dbReference type="Gene3D" id="3.20.20.300">
    <property type="entry name" value="Glycoside hydrolase, family 3, N-terminal domain"/>
    <property type="match status" value="1"/>
</dbReference>
<dbReference type="InterPro" id="IPR013783">
    <property type="entry name" value="Ig-like_fold"/>
</dbReference>
<dbReference type="InterPro" id="IPR001764">
    <property type="entry name" value="Glyco_hydro_3_N"/>
</dbReference>
<comment type="similarity">
    <text evidence="1">Belongs to the glycosyl hydrolase 3 family.</text>
</comment>
<gene>
    <name evidence="5" type="ORF">O1G21_06740</name>
</gene>
<dbReference type="InterPro" id="IPR036881">
    <property type="entry name" value="Glyco_hydro_3_C_sf"/>
</dbReference>
<keyword evidence="6" id="KW-1185">Reference proteome</keyword>
<dbReference type="PANTHER" id="PTHR42715">
    <property type="entry name" value="BETA-GLUCOSIDASE"/>
    <property type="match status" value="1"/>
</dbReference>
<name>A0ABY7PYQ7_9ACTN</name>
<dbReference type="PRINTS" id="PR00133">
    <property type="entry name" value="GLHYDRLASE3"/>
</dbReference>
<feature type="region of interest" description="Disordered" evidence="3">
    <location>
        <begin position="388"/>
        <end position="416"/>
    </location>
</feature>
<dbReference type="Gene3D" id="2.60.120.380">
    <property type="match status" value="1"/>
</dbReference>
<evidence type="ECO:0000259" key="4">
    <source>
        <dbReference type="SMART" id="SM01217"/>
    </source>
</evidence>
<evidence type="ECO:0000313" key="6">
    <source>
        <dbReference type="Proteomes" id="UP001212821"/>
    </source>
</evidence>
<dbReference type="Pfam" id="PF00933">
    <property type="entry name" value="Glyco_hydro_3"/>
    <property type="match status" value="1"/>
</dbReference>
<dbReference type="Gene3D" id="2.60.40.10">
    <property type="entry name" value="Immunoglobulins"/>
    <property type="match status" value="1"/>
</dbReference>
<organism evidence="5 6">
    <name type="scientific">Kitasatospora cathayae</name>
    <dbReference type="NCBI Taxonomy" id="3004092"/>
    <lineage>
        <taxon>Bacteria</taxon>
        <taxon>Bacillati</taxon>
        <taxon>Actinomycetota</taxon>
        <taxon>Actinomycetes</taxon>
        <taxon>Kitasatosporales</taxon>
        <taxon>Streptomycetaceae</taxon>
        <taxon>Kitasatospora</taxon>
    </lineage>
</organism>
<dbReference type="InterPro" id="IPR002772">
    <property type="entry name" value="Glyco_hydro_3_C"/>
</dbReference>
<dbReference type="InterPro" id="IPR036962">
    <property type="entry name" value="Glyco_hydro_3_N_sf"/>
</dbReference>
<dbReference type="EMBL" id="CP115450">
    <property type="protein sequence ID" value="WBP85577.1"/>
    <property type="molecule type" value="Genomic_DNA"/>
</dbReference>
<evidence type="ECO:0000313" key="5">
    <source>
        <dbReference type="EMBL" id="WBP85577.1"/>
    </source>
</evidence>
<proteinExistence type="inferred from homology"/>
<evidence type="ECO:0000256" key="1">
    <source>
        <dbReference type="ARBA" id="ARBA00005336"/>
    </source>
</evidence>
<dbReference type="SMART" id="SM01217">
    <property type="entry name" value="Fn3_like"/>
    <property type="match status" value="1"/>
</dbReference>
<dbReference type="Gene3D" id="3.40.50.1700">
    <property type="entry name" value="Glycoside hydrolase family 3 C-terminal domain"/>
    <property type="match status" value="1"/>
</dbReference>
<dbReference type="InterPro" id="IPR017853">
    <property type="entry name" value="GH"/>
</dbReference>
<dbReference type="SUPFAM" id="SSF52279">
    <property type="entry name" value="Beta-D-glucan exohydrolase, C-terminal domain"/>
    <property type="match status" value="1"/>
</dbReference>
<keyword evidence="2 5" id="KW-0378">Hydrolase</keyword>
<feature type="domain" description="Fibronectin type III-like" evidence="4">
    <location>
        <begin position="695"/>
        <end position="766"/>
    </location>
</feature>
<dbReference type="Proteomes" id="UP001212821">
    <property type="component" value="Chromosome"/>
</dbReference>
<dbReference type="Pfam" id="PF01915">
    <property type="entry name" value="Glyco_hydro_3_C"/>
    <property type="match status" value="1"/>
</dbReference>
<dbReference type="GO" id="GO:0016787">
    <property type="term" value="F:hydrolase activity"/>
    <property type="evidence" value="ECO:0007669"/>
    <property type="project" value="UniProtKB-KW"/>
</dbReference>
<dbReference type="PANTHER" id="PTHR42715:SF10">
    <property type="entry name" value="BETA-GLUCOSIDASE"/>
    <property type="match status" value="1"/>
</dbReference>
<evidence type="ECO:0000256" key="3">
    <source>
        <dbReference type="SAM" id="MobiDB-lite"/>
    </source>
</evidence>